<name>A0AAW9R2Z5_9GAMM</name>
<protein>
    <submittedName>
        <fullName evidence="3">Uncharacterized protein</fullName>
    </submittedName>
</protein>
<proteinExistence type="predicted"/>
<feature type="compositionally biased region" description="Basic and acidic residues" evidence="1">
    <location>
        <begin position="104"/>
        <end position="116"/>
    </location>
</feature>
<feature type="compositionally biased region" description="Pro residues" evidence="1">
    <location>
        <begin position="137"/>
        <end position="148"/>
    </location>
</feature>
<feature type="compositionally biased region" description="Pro residues" evidence="1">
    <location>
        <begin position="174"/>
        <end position="184"/>
    </location>
</feature>
<gene>
    <name evidence="3" type="ORF">WB794_04505</name>
</gene>
<dbReference type="AlphaFoldDB" id="A0AAW9R2Z5"/>
<keyword evidence="4" id="KW-1185">Reference proteome</keyword>
<evidence type="ECO:0000256" key="2">
    <source>
        <dbReference type="SAM" id="Phobius"/>
    </source>
</evidence>
<reference evidence="3 4" key="1">
    <citation type="journal article" date="2016" name="Antonie Van Leeuwenhoek">
        <title>Denitratimonas tolerans gen. nov., sp. nov., a denitrifying bacterium isolated from a bioreactor for tannery wastewater treatment.</title>
        <authorList>
            <person name="Han S.I."/>
            <person name="Kim J.O."/>
            <person name="Lee Y.R."/>
            <person name="Ekpeghere K.I."/>
            <person name="Koh S.C."/>
            <person name="Whang K.S."/>
        </authorList>
    </citation>
    <scope>NUCLEOTIDE SEQUENCE [LARGE SCALE GENOMIC DNA]</scope>
    <source>
        <strain evidence="3 4">KACC 17565</strain>
    </source>
</reference>
<evidence type="ECO:0000256" key="1">
    <source>
        <dbReference type="SAM" id="MobiDB-lite"/>
    </source>
</evidence>
<accession>A0AAW9R2Z5</accession>
<dbReference type="RefSeq" id="WP_337334653.1">
    <property type="nucleotide sequence ID" value="NZ_JBBDHC010000004.1"/>
</dbReference>
<dbReference type="Proteomes" id="UP001364472">
    <property type="component" value="Unassembled WGS sequence"/>
</dbReference>
<evidence type="ECO:0000313" key="3">
    <source>
        <dbReference type="EMBL" id="MEJ1248939.1"/>
    </source>
</evidence>
<evidence type="ECO:0000313" key="4">
    <source>
        <dbReference type="Proteomes" id="UP001364472"/>
    </source>
</evidence>
<keyword evidence="2" id="KW-0472">Membrane</keyword>
<keyword evidence="2" id="KW-1133">Transmembrane helix</keyword>
<comment type="caution">
    <text evidence="3">The sequence shown here is derived from an EMBL/GenBank/DDBJ whole genome shotgun (WGS) entry which is preliminary data.</text>
</comment>
<sequence length="276" mass="29121">MSANLPREPLCPEERALADALARLPAVEPAPALDARVLAQAREALESRPRTAPRRRPWWLSASLGTAAAAVLAAGVAWQAGIFDIGTGSSVPVPRSRAPMADTSDTREAVDVDLKHRAAPKPPSQDEAEIAAAVQPAAPPAPPPPAPASAPADVRDNGAPATSSPKATPVMQEPAPPAAPPPPARAEAARERSAMAQEGITSDAIRASGARLDPDTGVPLPHWREDARLEPDAWLERVRERLLRGDRPGAVQSLRQFQHKNPSRKVPDDLVRLLAG</sequence>
<feature type="region of interest" description="Disordered" evidence="1">
    <location>
        <begin position="87"/>
        <end position="223"/>
    </location>
</feature>
<dbReference type="EMBL" id="JBBDHC010000004">
    <property type="protein sequence ID" value="MEJ1248939.1"/>
    <property type="molecule type" value="Genomic_DNA"/>
</dbReference>
<feature type="transmembrane region" description="Helical" evidence="2">
    <location>
        <begin position="58"/>
        <end position="78"/>
    </location>
</feature>
<keyword evidence="2" id="KW-0812">Transmembrane</keyword>
<organism evidence="3 4">
    <name type="scientific">Denitratimonas tolerans</name>
    <dbReference type="NCBI Taxonomy" id="1338420"/>
    <lineage>
        <taxon>Bacteria</taxon>
        <taxon>Pseudomonadati</taxon>
        <taxon>Pseudomonadota</taxon>
        <taxon>Gammaproteobacteria</taxon>
        <taxon>Lysobacterales</taxon>
        <taxon>Lysobacteraceae</taxon>
        <taxon>Denitratimonas</taxon>
    </lineage>
</organism>